<evidence type="ECO:0000313" key="2">
    <source>
        <dbReference type="Proteomes" id="UP000808215"/>
    </source>
</evidence>
<reference evidence="1 2" key="1">
    <citation type="submission" date="2020-11" db="EMBL/GenBank/DDBJ databases">
        <title>Enhanced detection system for hospital associated transmission using whole genome sequencing surveillance.</title>
        <authorList>
            <person name="Harrison L.H."/>
            <person name="Van Tyne D."/>
            <person name="Marsh J.W."/>
            <person name="Griffith M.P."/>
            <person name="Snyder D.J."/>
            <person name="Cooper V.S."/>
            <person name="Mustapha M."/>
        </authorList>
    </citation>
    <scope>NUCLEOTIDE SEQUENCE [LARGE SCALE GENOMIC DNA]</scope>
    <source>
        <strain evidence="1 2">BC00020</strain>
    </source>
</reference>
<dbReference type="EMBL" id="JADVKH010000056">
    <property type="protein sequence ID" value="MBJ9689673.1"/>
    <property type="molecule type" value="Genomic_DNA"/>
</dbReference>
<keyword evidence="2" id="KW-1185">Reference proteome</keyword>
<protein>
    <submittedName>
        <fullName evidence="1">Uncharacterized protein</fullName>
    </submittedName>
</protein>
<proteinExistence type="predicted"/>
<accession>A0ABS1AZU7</accession>
<comment type="caution">
    <text evidence="1">The sequence shown here is derived from an EMBL/GenBank/DDBJ whole genome shotgun (WGS) entry which is preliminary data.</text>
</comment>
<evidence type="ECO:0000313" key="1">
    <source>
        <dbReference type="EMBL" id="MBJ9689673.1"/>
    </source>
</evidence>
<dbReference type="RefSeq" id="WP_155624680.1">
    <property type="nucleotide sequence ID" value="NZ_BGKC01000008.1"/>
</dbReference>
<organism evidence="1 2">
    <name type="scientific">Burkholderia vietnamiensis</name>
    <dbReference type="NCBI Taxonomy" id="60552"/>
    <lineage>
        <taxon>Bacteria</taxon>
        <taxon>Pseudomonadati</taxon>
        <taxon>Pseudomonadota</taxon>
        <taxon>Betaproteobacteria</taxon>
        <taxon>Burkholderiales</taxon>
        <taxon>Burkholderiaceae</taxon>
        <taxon>Burkholderia</taxon>
        <taxon>Burkholderia cepacia complex</taxon>
    </lineage>
</organism>
<name>A0ABS1AZU7_BURVI</name>
<dbReference type="Proteomes" id="UP000808215">
    <property type="component" value="Unassembled WGS sequence"/>
</dbReference>
<sequence length="58" mass="6639">MDNFFGDFKSFGVGMDLWKKRLSKRIGANYLPLFNRRDADGSGPDVRILTMMHIVSDT</sequence>
<gene>
    <name evidence="1" type="ORF">I5589_21595</name>
</gene>